<feature type="compositionally biased region" description="Polar residues" evidence="1">
    <location>
        <begin position="141"/>
        <end position="155"/>
    </location>
</feature>
<proteinExistence type="predicted"/>
<reference evidence="2" key="1">
    <citation type="journal article" date="2019" name="MBio">
        <title>Virus Genomes from Deep Sea Sediments Expand the Ocean Megavirome and Support Independent Origins of Viral Gigantism.</title>
        <authorList>
            <person name="Backstrom D."/>
            <person name="Yutin N."/>
            <person name="Jorgensen S.L."/>
            <person name="Dharamshi J."/>
            <person name="Homa F."/>
            <person name="Zaremba-Niedwiedzka K."/>
            <person name="Spang A."/>
            <person name="Wolf Y.I."/>
            <person name="Koonin E.V."/>
            <person name="Ettema T.J."/>
        </authorList>
    </citation>
    <scope>NUCLEOTIDE SEQUENCE</scope>
</reference>
<protein>
    <submittedName>
        <fullName evidence="2">Restriction endonuclease</fullName>
    </submittedName>
</protein>
<keyword evidence="2" id="KW-0378">Hydrolase</keyword>
<evidence type="ECO:0000313" key="2">
    <source>
        <dbReference type="EMBL" id="QBK89901.1"/>
    </source>
</evidence>
<evidence type="ECO:0000256" key="1">
    <source>
        <dbReference type="SAM" id="MobiDB-lite"/>
    </source>
</evidence>
<accession>A0A481Z3F3</accession>
<keyword evidence="2" id="KW-0255">Endonuclease</keyword>
<feature type="compositionally biased region" description="Basic and acidic residues" evidence="1">
    <location>
        <begin position="171"/>
        <end position="193"/>
    </location>
</feature>
<feature type="compositionally biased region" description="Basic and acidic residues" evidence="1">
    <location>
        <begin position="55"/>
        <end position="77"/>
    </location>
</feature>
<dbReference type="EMBL" id="MK500445">
    <property type="protein sequence ID" value="QBK89901.1"/>
    <property type="molecule type" value="Genomic_DNA"/>
</dbReference>
<feature type="region of interest" description="Disordered" evidence="1">
    <location>
        <begin position="141"/>
        <end position="160"/>
    </location>
</feature>
<sequence>MLVILVYFVPYEVKDKYDSEGYESSYEDSSSKYNSTSSRSSRKNRKNRNKKRYKSDKSDKYDKSDKSDKSGKSDKYKYSDYSDIKNYVHVDDSLSGSGDRIFLSDRDETSSLDESSSKYRNIVYSNKKRRILNKINNLSSDSTDVINESSYSDPSHNYELKQGKELGEIKEHEKEQEHEKEKEQEHEKEKEQEQESELLSLPNENINNLSKDEDTSEDHIREYINLEKKELDNNNKIIKSKKKKNNIGGNDFESKGEKECRRIFESIYKNPFKKANPEFLRTTDTNIILELDGYNEELGMAFEYNGDYHYTYPHDFHKSPDQFRRRVQLDKFKKDACEKSGVFLITIPYNVEYSDLETYIRDKILECVP</sequence>
<gene>
    <name evidence="2" type="ORF">LCPAC101_01840</name>
</gene>
<keyword evidence="2" id="KW-0540">Nuclease</keyword>
<dbReference type="GO" id="GO:0004519">
    <property type="term" value="F:endonuclease activity"/>
    <property type="evidence" value="ECO:0007669"/>
    <property type="project" value="UniProtKB-KW"/>
</dbReference>
<feature type="compositionally biased region" description="Low complexity" evidence="1">
    <location>
        <begin position="22"/>
        <end position="39"/>
    </location>
</feature>
<feature type="region of interest" description="Disordered" evidence="1">
    <location>
        <begin position="18"/>
        <end position="77"/>
    </location>
</feature>
<organism evidence="2">
    <name type="scientific">Pithovirus LCPAC101</name>
    <dbReference type="NCBI Taxonomy" id="2506586"/>
    <lineage>
        <taxon>Viruses</taxon>
        <taxon>Pithoviruses</taxon>
    </lineage>
</organism>
<feature type="compositionally biased region" description="Basic residues" evidence="1">
    <location>
        <begin position="40"/>
        <end position="54"/>
    </location>
</feature>
<feature type="region of interest" description="Disordered" evidence="1">
    <location>
        <begin position="171"/>
        <end position="214"/>
    </location>
</feature>
<name>A0A481Z3F3_9VIRU</name>